<dbReference type="Pfam" id="PF00198">
    <property type="entry name" value="2-oxoacid_dh"/>
    <property type="match status" value="1"/>
</dbReference>
<dbReference type="KEGG" id="ssyi:EKG83_45995"/>
<dbReference type="OrthoDB" id="9805770at2"/>
<feature type="compositionally biased region" description="Low complexity" evidence="7">
    <location>
        <begin position="84"/>
        <end position="97"/>
    </location>
</feature>
<reference evidence="11" key="1">
    <citation type="journal article" date="2021" name="Curr. Microbiol.">
        <title>Complete genome of nocamycin-producing strain Saccharothrix syringae NRRL B-16468 reveals the biosynthetic potential for secondary metabolites.</title>
        <authorList>
            <person name="Mo X."/>
            <person name="Yang S."/>
        </authorList>
    </citation>
    <scope>NUCLEOTIDE SEQUENCE [LARGE SCALE GENOMIC DNA]</scope>
    <source>
        <strain evidence="11">ATCC 51364 / DSM 43886 / JCM 6844 / KCTC 9398 / NBRC 14523 / NRRL B-16468 / INA 2240</strain>
    </source>
</reference>
<dbReference type="Gene3D" id="3.30.559.10">
    <property type="entry name" value="Chloramphenicol acetyltransferase-like domain"/>
    <property type="match status" value="1"/>
</dbReference>
<evidence type="ECO:0000256" key="2">
    <source>
        <dbReference type="ARBA" id="ARBA00007317"/>
    </source>
</evidence>
<gene>
    <name evidence="10" type="ORF">EKG83_45995</name>
</gene>
<dbReference type="Pfam" id="PF00364">
    <property type="entry name" value="Biotin_lipoyl"/>
    <property type="match status" value="1"/>
</dbReference>
<dbReference type="InterPro" id="IPR004167">
    <property type="entry name" value="PSBD"/>
</dbReference>
<dbReference type="InterPro" id="IPR011053">
    <property type="entry name" value="Single_hybrid_motif"/>
</dbReference>
<dbReference type="SUPFAM" id="SSF51230">
    <property type="entry name" value="Single hybrid motif"/>
    <property type="match status" value="1"/>
</dbReference>
<dbReference type="AlphaFoldDB" id="A0A5Q0HC22"/>
<feature type="domain" description="Lipoyl-binding" evidence="8">
    <location>
        <begin position="4"/>
        <end position="79"/>
    </location>
</feature>
<dbReference type="EMBL" id="CP034550">
    <property type="protein sequence ID" value="QFZ23827.1"/>
    <property type="molecule type" value="Genomic_DNA"/>
</dbReference>
<evidence type="ECO:0000313" key="10">
    <source>
        <dbReference type="EMBL" id="QFZ23827.1"/>
    </source>
</evidence>
<evidence type="ECO:0000256" key="3">
    <source>
        <dbReference type="ARBA" id="ARBA00022679"/>
    </source>
</evidence>
<proteinExistence type="inferred from homology"/>
<dbReference type="InterPro" id="IPR023213">
    <property type="entry name" value="CAT-like_dom_sf"/>
</dbReference>
<feature type="region of interest" description="Disordered" evidence="7">
    <location>
        <begin position="84"/>
        <end position="139"/>
    </location>
</feature>
<dbReference type="EC" id="2.3.1.-" evidence="6"/>
<dbReference type="InterPro" id="IPR003016">
    <property type="entry name" value="2-oxoA_DH_lipoyl-BS"/>
</dbReference>
<feature type="domain" description="Peripheral subunit-binding (PSBD)" evidence="9">
    <location>
        <begin position="171"/>
        <end position="208"/>
    </location>
</feature>
<evidence type="ECO:0000256" key="1">
    <source>
        <dbReference type="ARBA" id="ARBA00001938"/>
    </source>
</evidence>
<protein>
    <recommendedName>
        <fullName evidence="6">Dihydrolipoamide acetyltransferase component of pyruvate dehydrogenase complex</fullName>
        <ecNumber evidence="6">2.3.1.-</ecNumber>
    </recommendedName>
</protein>
<name>A0A5Q0HC22_SACSY</name>
<keyword evidence="5 6" id="KW-0012">Acyltransferase</keyword>
<dbReference type="SUPFAM" id="SSF47005">
    <property type="entry name" value="Peripheral subunit-binding domain of 2-oxo acid dehydrogenase complex"/>
    <property type="match status" value="1"/>
</dbReference>
<dbReference type="PROSITE" id="PS51826">
    <property type="entry name" value="PSBD"/>
    <property type="match status" value="1"/>
</dbReference>
<dbReference type="Gene3D" id="2.40.50.100">
    <property type="match status" value="1"/>
</dbReference>
<keyword evidence="4 6" id="KW-0450">Lipoyl</keyword>
<dbReference type="PANTHER" id="PTHR43178:SF5">
    <property type="entry name" value="LIPOAMIDE ACYLTRANSFERASE COMPONENT OF BRANCHED-CHAIN ALPHA-KETO ACID DEHYDROGENASE COMPLEX, MITOCHONDRIAL"/>
    <property type="match status" value="1"/>
</dbReference>
<dbReference type="InterPro" id="IPR000089">
    <property type="entry name" value="Biotin_lipoyl"/>
</dbReference>
<keyword evidence="11" id="KW-1185">Reference proteome</keyword>
<evidence type="ECO:0000256" key="5">
    <source>
        <dbReference type="ARBA" id="ARBA00023315"/>
    </source>
</evidence>
<dbReference type="PANTHER" id="PTHR43178">
    <property type="entry name" value="DIHYDROLIPOAMIDE ACETYLTRANSFERASE COMPONENT OF PYRUVATE DEHYDROGENASE COMPLEX"/>
    <property type="match status" value="1"/>
</dbReference>
<dbReference type="SUPFAM" id="SSF52777">
    <property type="entry name" value="CoA-dependent acyltransferases"/>
    <property type="match status" value="1"/>
</dbReference>
<dbReference type="RefSeq" id="WP_033428271.1">
    <property type="nucleotide sequence ID" value="NZ_CP034550.1"/>
</dbReference>
<dbReference type="Gene3D" id="4.10.320.10">
    <property type="entry name" value="E3-binding domain"/>
    <property type="match status" value="1"/>
</dbReference>
<accession>A0A5Q0HC22</accession>
<dbReference type="InterPro" id="IPR050743">
    <property type="entry name" value="2-oxoacid_DH_E2_comp"/>
</dbReference>
<evidence type="ECO:0000313" key="11">
    <source>
        <dbReference type="Proteomes" id="UP000325787"/>
    </source>
</evidence>
<comment type="cofactor">
    <cofactor evidence="1 6">
        <name>(R)-lipoate</name>
        <dbReference type="ChEBI" id="CHEBI:83088"/>
    </cofactor>
</comment>
<dbReference type="Proteomes" id="UP000325787">
    <property type="component" value="Chromosome"/>
</dbReference>
<dbReference type="InterPro" id="IPR036625">
    <property type="entry name" value="E3-bd_dom_sf"/>
</dbReference>
<dbReference type="GO" id="GO:0016407">
    <property type="term" value="F:acetyltransferase activity"/>
    <property type="evidence" value="ECO:0007669"/>
    <property type="project" value="TreeGrafter"/>
</dbReference>
<evidence type="ECO:0000256" key="6">
    <source>
        <dbReference type="RuleBase" id="RU003423"/>
    </source>
</evidence>
<dbReference type="GO" id="GO:0005737">
    <property type="term" value="C:cytoplasm"/>
    <property type="evidence" value="ECO:0007669"/>
    <property type="project" value="TreeGrafter"/>
</dbReference>
<dbReference type="PROSITE" id="PS00189">
    <property type="entry name" value="LIPOYL"/>
    <property type="match status" value="1"/>
</dbReference>
<dbReference type="CDD" id="cd06849">
    <property type="entry name" value="lipoyl_domain"/>
    <property type="match status" value="1"/>
</dbReference>
<organism evidence="10 11">
    <name type="scientific">Saccharothrix syringae</name>
    <name type="common">Nocardiopsis syringae</name>
    <dbReference type="NCBI Taxonomy" id="103733"/>
    <lineage>
        <taxon>Bacteria</taxon>
        <taxon>Bacillati</taxon>
        <taxon>Actinomycetota</taxon>
        <taxon>Actinomycetes</taxon>
        <taxon>Pseudonocardiales</taxon>
        <taxon>Pseudonocardiaceae</taxon>
        <taxon>Saccharothrix</taxon>
    </lineage>
</organism>
<evidence type="ECO:0000256" key="4">
    <source>
        <dbReference type="ARBA" id="ARBA00022823"/>
    </source>
</evidence>
<dbReference type="GO" id="GO:0031405">
    <property type="term" value="F:lipoic acid binding"/>
    <property type="evidence" value="ECO:0007669"/>
    <property type="project" value="TreeGrafter"/>
</dbReference>
<evidence type="ECO:0000259" key="8">
    <source>
        <dbReference type="PROSITE" id="PS50968"/>
    </source>
</evidence>
<dbReference type="Pfam" id="PF02817">
    <property type="entry name" value="E3_binding"/>
    <property type="match status" value="1"/>
</dbReference>
<dbReference type="InterPro" id="IPR001078">
    <property type="entry name" value="2-oxoacid_DH_actylTfrase"/>
</dbReference>
<dbReference type="PROSITE" id="PS50968">
    <property type="entry name" value="BIOTINYL_LIPOYL"/>
    <property type="match status" value="1"/>
</dbReference>
<keyword evidence="3 6" id="KW-0808">Transferase</keyword>
<evidence type="ECO:0000259" key="9">
    <source>
        <dbReference type="PROSITE" id="PS51826"/>
    </source>
</evidence>
<comment type="similarity">
    <text evidence="2 6">Belongs to the 2-oxoacid dehydrogenase family.</text>
</comment>
<evidence type="ECO:0000256" key="7">
    <source>
        <dbReference type="SAM" id="MobiDB-lite"/>
    </source>
</evidence>
<dbReference type="FunFam" id="3.30.559.10:FF:000007">
    <property type="entry name" value="Dihydrolipoamide acetyltransferase component of pyruvate dehydrogenase complex"/>
    <property type="match status" value="1"/>
</dbReference>
<sequence length="453" mass="46943">MPQFKQFPLPDTAEGLTEAEILTWHVRPGDAVKVNQVICEIETAKAAVELPCPWDGVVTELLAEVGQTVEVGSPIITIDLDPSGAAAPAAAPAPASAESNGKIGEETADGRIATLVGYGPKSGAAKRRPRKAAGQAPVAPVAQAPVVPPPAPAPTPAPAPVAAPRGGYVPLAKPPVRKLAKDLGVDLYALAGSGPGGVITREDVEQAVTPAPAAPAAVPAGARERRVPIKGVRRATAQAMVDSAFTAPHVTEFLTVDVTPMMELRARLKNAPEFRDVKLTPLAFAAKAVLLAARRTPDVNATWDEAAQEIVYKDYVHLGIAAATPRGLVVPKVRDADRMSLRELAVALDELATTARDGKTPPADMVGGTITITNVGVFGVDTGTPIINPGEVAILALGAIRDMPWVVGGQVVPRKVCQLALSFDHRVVDGQQGSRFLADVGALLADPGVAMTY</sequence>